<dbReference type="GO" id="GO:0015628">
    <property type="term" value="P:protein secretion by the type II secretion system"/>
    <property type="evidence" value="ECO:0007669"/>
    <property type="project" value="InterPro"/>
</dbReference>
<sequence>MTISRPLLAGLIAMLAVLALFWGVLPLFSWRAEGNARLARAQAGQAEIRALAEEYGRLAQSAPAEARQQQSLFSLVNSEAGRLQLARRIEAARPARLREGNGRGGSVESLELRMTGLYLKQCLEWLQALEAVPGLRIESLNLQRTGQNQLDLDCALSRPGGAP</sequence>
<reference evidence="2 3" key="1">
    <citation type="submission" date="2019-09" db="EMBL/GenBank/DDBJ databases">
        <title>In-depth cultivation of the pig gut microbiome towards novel bacterial diversity and tailored functional studies.</title>
        <authorList>
            <person name="Wylensek D."/>
            <person name="Hitch T.C.A."/>
            <person name="Clavel T."/>
        </authorList>
    </citation>
    <scope>NUCLEOTIDE SEQUENCE [LARGE SCALE GENOMIC DNA]</scope>
    <source>
        <strain evidence="2 3">PG-178-WT-4</strain>
    </source>
</reference>
<evidence type="ECO:0000313" key="3">
    <source>
        <dbReference type="Proteomes" id="UP000477488"/>
    </source>
</evidence>
<evidence type="ECO:0000256" key="1">
    <source>
        <dbReference type="SAM" id="Phobius"/>
    </source>
</evidence>
<accession>A0A6L5XPE5</accession>
<dbReference type="RefSeq" id="WP_154513183.1">
    <property type="nucleotide sequence ID" value="NZ_DBFWWU010000036.1"/>
</dbReference>
<evidence type="ECO:0000313" key="2">
    <source>
        <dbReference type="EMBL" id="MSS29107.1"/>
    </source>
</evidence>
<organism evidence="2 3">
    <name type="scientific">Desulfovibrio porci</name>
    <dbReference type="NCBI Taxonomy" id="2605782"/>
    <lineage>
        <taxon>Bacteria</taxon>
        <taxon>Pseudomonadati</taxon>
        <taxon>Thermodesulfobacteriota</taxon>
        <taxon>Desulfovibrionia</taxon>
        <taxon>Desulfovibrionales</taxon>
        <taxon>Desulfovibrionaceae</taxon>
        <taxon>Desulfovibrio</taxon>
    </lineage>
</organism>
<name>A0A6L5XPE5_9BACT</name>
<keyword evidence="1" id="KW-0812">Transmembrane</keyword>
<dbReference type="AlphaFoldDB" id="A0A6L5XPE5"/>
<dbReference type="GO" id="GO:0015627">
    <property type="term" value="C:type II protein secretion system complex"/>
    <property type="evidence" value="ECO:0007669"/>
    <property type="project" value="InterPro"/>
</dbReference>
<keyword evidence="1" id="KW-0472">Membrane</keyword>
<dbReference type="InterPro" id="IPR007690">
    <property type="entry name" value="T2SS_GspM"/>
</dbReference>
<proteinExistence type="predicted"/>
<keyword evidence="3" id="KW-1185">Reference proteome</keyword>
<dbReference type="Proteomes" id="UP000477488">
    <property type="component" value="Unassembled WGS sequence"/>
</dbReference>
<feature type="transmembrane region" description="Helical" evidence="1">
    <location>
        <begin position="6"/>
        <end position="30"/>
    </location>
</feature>
<keyword evidence="1" id="KW-1133">Transmembrane helix</keyword>
<gene>
    <name evidence="2" type="ORF">FYJ44_13985</name>
</gene>
<dbReference type="Pfam" id="PF04612">
    <property type="entry name" value="T2SSM"/>
    <property type="match status" value="1"/>
</dbReference>
<dbReference type="EMBL" id="VUMH01000022">
    <property type="protein sequence ID" value="MSS29107.1"/>
    <property type="molecule type" value="Genomic_DNA"/>
</dbReference>
<comment type="caution">
    <text evidence="2">The sequence shown here is derived from an EMBL/GenBank/DDBJ whole genome shotgun (WGS) entry which is preliminary data.</text>
</comment>
<protein>
    <submittedName>
        <fullName evidence="2">Type II secretion system protein M</fullName>
    </submittedName>
</protein>